<reference evidence="3 4" key="1">
    <citation type="submission" date="2020-05" db="EMBL/GenBank/DDBJ databases">
        <title>Complete genome of Desulfobulbus oligotrophicus.</title>
        <authorList>
            <person name="Podar M."/>
        </authorList>
    </citation>
    <scope>NUCLEOTIDE SEQUENCE [LARGE SCALE GENOMIC DNA]</scope>
    <source>
        <strain evidence="3 4">Prop6</strain>
    </source>
</reference>
<evidence type="ECO:0000313" key="3">
    <source>
        <dbReference type="EMBL" id="QQG65198.1"/>
    </source>
</evidence>
<accession>A0A7T6AQ00</accession>
<dbReference type="AlphaFoldDB" id="A0A7T6AQ00"/>
<gene>
    <name evidence="3" type="ORF">HP555_04610</name>
</gene>
<protein>
    <submittedName>
        <fullName evidence="3">Uncharacterized protein</fullName>
    </submittedName>
</protein>
<dbReference type="EMBL" id="CP054140">
    <property type="protein sequence ID" value="QQG65198.1"/>
    <property type="molecule type" value="Genomic_DNA"/>
</dbReference>
<evidence type="ECO:0000256" key="2">
    <source>
        <dbReference type="SAM" id="Phobius"/>
    </source>
</evidence>
<name>A0A7T6AQ00_9BACT</name>
<keyword evidence="4" id="KW-1185">Reference proteome</keyword>
<keyword evidence="2" id="KW-1133">Transmembrane helix</keyword>
<organism evidence="3 4">
    <name type="scientific">Desulfobulbus oligotrophicus</name>
    <dbReference type="NCBI Taxonomy" id="1909699"/>
    <lineage>
        <taxon>Bacteria</taxon>
        <taxon>Pseudomonadati</taxon>
        <taxon>Thermodesulfobacteriota</taxon>
        <taxon>Desulfobulbia</taxon>
        <taxon>Desulfobulbales</taxon>
        <taxon>Desulfobulbaceae</taxon>
        <taxon>Desulfobulbus</taxon>
    </lineage>
</organism>
<dbReference type="Proteomes" id="UP000596092">
    <property type="component" value="Chromosome"/>
</dbReference>
<keyword evidence="1" id="KW-0175">Coiled coil</keyword>
<evidence type="ECO:0000256" key="1">
    <source>
        <dbReference type="SAM" id="Coils"/>
    </source>
</evidence>
<dbReference type="KEGG" id="dog:HP555_04610"/>
<evidence type="ECO:0000313" key="4">
    <source>
        <dbReference type="Proteomes" id="UP000596092"/>
    </source>
</evidence>
<keyword evidence="2" id="KW-0472">Membrane</keyword>
<dbReference type="RefSeq" id="WP_199264018.1">
    <property type="nucleotide sequence ID" value="NZ_CP054140.1"/>
</dbReference>
<sequence length="1065" mass="121718">MQQTASSLFFDSDDYKLLDIVNDVLKRDFRVQYADSLMTPYMHPRGIKEMAAPSGLRIAYAIVSLLGSLETGKANDRITALRILRDEVFSSATSYYHKNTARVLMQIMKELVRSQDDPLRQLELAHDFHRVYTGKPLRVREELAKYHLLEMPEDWNQFAFDDRVHDANTKGRKSPTHLLMDAWIKGIRRLTVVYYNHVDEEVVEELLEAAAILDIHVRIGIEFSARFRNKFVRFLWELEGFFDRQSVLQFLREGPVQELMTLGRDVSCYQQRYVFEVLAAFNRTHRPALDQELETESQPLDEAAFLHFVGAGQPSLLHLTRYIYRTYADLLREEMQRAQDDISTADRRQREEALQAYTRKMAKLSQQDSIARLLQPSNNPELRNPAVPYDDSMPALLYLTPPELLTRLASMHSSSRFTLNLSNCTVQDALELLYDCQGKITHVEVFNLKDSVYGMTALASIRDSGFSGEAVDIVSPERNYRLIYELQKALNEDNVIALKRVIRTIIWNYEQARLAVEKRCEELDGQSDETALSARIREELTDMNERKDALLAILFDIASFHSLYGKRYLGSRIGSGSTGQTRLHHGMGLIVLDTLPKRALRQVVQKHTQGTPKLLPVSAGMIHHYHLRCNPKKTFPWYRRLVGAEQQSYRNGEHRWDTWSLDRFEVHPGFDGNVATLGGIRSETVADTRLPAKRTFNRKGPSHRYLNTHLCNVLKITVGFIPAFLTFFLIQDWWVLAYLGAFIWFGITGTRNIIQSILGGGGLRRSPLLPWDSLVSWSRVADSLFFTGFSVPLLDYLVKTVLLQQALGITTTTNPVALYSIIALANGVYISAHNVLRGLPRSAIIGNFFRSVLSIPLALLFNFGLASVLHLAMIPGVEEGLQKWAAIISKLASDCVAAVIEGFADRENNVRIRLADYHNKLSQLFSAYARLDVLFPDADALDLLQSPKSLISAIQKEAGDLTNVFMVNALDLMYIWLHQPRARKALQQIVVTMSAEEWLIFYRSQLILQRHREISQVIVDGLFGRNFAKTLAFYLDRSDVYLKDMLELGVFREKYLRKHRTVAMA</sequence>
<keyword evidence="2" id="KW-0812">Transmembrane</keyword>
<feature type="coiled-coil region" evidence="1">
    <location>
        <begin position="328"/>
        <end position="367"/>
    </location>
</feature>
<proteinExistence type="predicted"/>
<feature type="transmembrane region" description="Helical" evidence="2">
    <location>
        <begin position="848"/>
        <end position="872"/>
    </location>
</feature>